<dbReference type="Gramene" id="MELO3C033533.2.1">
    <property type="protein sequence ID" value="MELO3C033533.2.1"/>
    <property type="gene ID" value="MELO3C033533.2"/>
</dbReference>
<evidence type="ECO:0000313" key="1">
    <source>
        <dbReference type="EnsemblPlants" id="MELO3C033533.2.1"/>
    </source>
</evidence>
<dbReference type="EnsemblPlants" id="MELO3C033533.2.1">
    <property type="protein sequence ID" value="MELO3C033533.2.1"/>
    <property type="gene ID" value="MELO3C033533.2"/>
</dbReference>
<organism evidence="1">
    <name type="scientific">Cucumis melo</name>
    <name type="common">Muskmelon</name>
    <dbReference type="NCBI Taxonomy" id="3656"/>
    <lineage>
        <taxon>Eukaryota</taxon>
        <taxon>Viridiplantae</taxon>
        <taxon>Streptophyta</taxon>
        <taxon>Embryophyta</taxon>
        <taxon>Tracheophyta</taxon>
        <taxon>Spermatophyta</taxon>
        <taxon>Magnoliopsida</taxon>
        <taxon>eudicotyledons</taxon>
        <taxon>Gunneridae</taxon>
        <taxon>Pentapetalae</taxon>
        <taxon>rosids</taxon>
        <taxon>fabids</taxon>
        <taxon>Cucurbitales</taxon>
        <taxon>Cucurbitaceae</taxon>
        <taxon>Benincaseae</taxon>
        <taxon>Cucumis</taxon>
    </lineage>
</organism>
<protein>
    <submittedName>
        <fullName evidence="1">Uncharacterized protein</fullName>
    </submittedName>
</protein>
<name>A0A9I9EGU0_CUCME</name>
<proteinExistence type="predicted"/>
<accession>A0A9I9EGU0</accession>
<dbReference type="AlphaFoldDB" id="A0A9I9EGU0"/>
<sequence>MSSILRIIFHIRRTLSRSQNVEIKYTKHKEMRNFEDEERRWRGNLVDRHSEALQKVEFNLSYEMSVPFECDATEGVVYNLKSVLKLLQKAESIVLDSVAVEMLVEYIDPCSMKNGGVTFRKLSHLRLNGKTYKLVIVFVTKGVLRGKVGLWKG</sequence>
<reference evidence="1" key="1">
    <citation type="submission" date="2023-03" db="UniProtKB">
        <authorList>
            <consortium name="EnsemblPlants"/>
        </authorList>
    </citation>
    <scope>IDENTIFICATION</scope>
</reference>